<dbReference type="RefSeq" id="WP_093101267.1">
    <property type="nucleotide sequence ID" value="NZ_CP158798.1"/>
</dbReference>
<reference evidence="3 4" key="1">
    <citation type="submission" date="2017-06" db="EMBL/GenBank/DDBJ databases">
        <authorList>
            <consortium name="Pathogen Informatics"/>
        </authorList>
    </citation>
    <scope>NUCLEOTIDE SEQUENCE [LARGE SCALE GENOMIC DNA]</scope>
    <source>
        <strain evidence="3 4">NCTC12149</strain>
    </source>
</reference>
<dbReference type="KEGG" id="smiz:4412673_00151"/>
<name>A0AAJ4X976_9SPHI</name>
<dbReference type="Proteomes" id="UP000215355">
    <property type="component" value="Chromosome 1"/>
</dbReference>
<evidence type="ECO:0000313" key="3">
    <source>
        <dbReference type="EMBL" id="SNV36537.1"/>
    </source>
</evidence>
<dbReference type="EMBL" id="LT906468">
    <property type="protein sequence ID" value="SNV36537.1"/>
    <property type="molecule type" value="Genomic_DNA"/>
</dbReference>
<proteinExistence type="predicted"/>
<dbReference type="Pfam" id="PF20405">
    <property type="entry name" value="DUF6695"/>
    <property type="match status" value="1"/>
</dbReference>
<feature type="domain" description="Type VI secretion system effector TseH-like" evidence="2">
    <location>
        <begin position="7"/>
        <end position="171"/>
    </location>
</feature>
<dbReference type="AlphaFoldDB" id="A0AAJ4X976"/>
<dbReference type="InterPro" id="IPR046517">
    <property type="entry name" value="DUF6695"/>
</dbReference>
<dbReference type="Pfam" id="PF25218">
    <property type="entry name" value="TseH"/>
    <property type="match status" value="1"/>
</dbReference>
<sequence length="354" mass="40642">MAYQDSAIILTWPDATIRGDEKWMMFFKKIGIVKNLNFKVGHTGVVLVNHQTGELLFYDFGRYITPRGYGRARSKDSDPMLEIKVKAKFKHGHIENIQEIIAAIEPLKGAMYGEGRLFFSVANDINFEIAKDYGDKCVEEGTYPYGAVAKNNNNCSRFITRMLMKASKKYHFWHGINLPETIKASPISNIVNVSKTRVVNSYSPSDGFQSFKMDRWKSFFFLVKQLGDNVFRNKANLLPNDLIIGAVNFGSKPISVPKHAKYLGGVGDGAWYYLYERPDSQIEISRYSTLGNLEYVVLGEATQPVDFHEDWEITYDSHLKFTHILQNNQKIRINHIEVLSTEDYKFKNLLERYA</sequence>
<evidence type="ECO:0000259" key="2">
    <source>
        <dbReference type="Pfam" id="PF25218"/>
    </source>
</evidence>
<organism evidence="3 4">
    <name type="scientific">Sphingobacterium mizutaii</name>
    <dbReference type="NCBI Taxonomy" id="1010"/>
    <lineage>
        <taxon>Bacteria</taxon>
        <taxon>Pseudomonadati</taxon>
        <taxon>Bacteroidota</taxon>
        <taxon>Sphingobacteriia</taxon>
        <taxon>Sphingobacteriales</taxon>
        <taxon>Sphingobacteriaceae</taxon>
        <taxon>Sphingobacterium</taxon>
    </lineage>
</organism>
<evidence type="ECO:0000259" key="1">
    <source>
        <dbReference type="Pfam" id="PF20405"/>
    </source>
</evidence>
<dbReference type="InterPro" id="IPR057382">
    <property type="entry name" value="TseH"/>
</dbReference>
<protein>
    <submittedName>
        <fullName evidence="3">Uncharacterized protein</fullName>
    </submittedName>
</protein>
<gene>
    <name evidence="3" type="ORF">SAMEA4412673_00151</name>
</gene>
<accession>A0AAJ4X976</accession>
<feature type="domain" description="DUF6695" evidence="1">
    <location>
        <begin position="260"/>
        <end position="336"/>
    </location>
</feature>
<evidence type="ECO:0000313" key="4">
    <source>
        <dbReference type="Proteomes" id="UP000215355"/>
    </source>
</evidence>